<gene>
    <name evidence="1" type="ordered locus">DEHA2E02552g</name>
</gene>
<dbReference type="HOGENOM" id="CLU_3320026_0_0_1"/>
<dbReference type="InParanoid" id="W0TYS2"/>
<evidence type="ECO:0000313" key="2">
    <source>
        <dbReference type="Proteomes" id="UP000000599"/>
    </source>
</evidence>
<name>W0TYS2_DEBHA</name>
<protein>
    <submittedName>
        <fullName evidence="1">DEHA2E02552p</fullName>
    </submittedName>
</protein>
<accession>W0TYS2</accession>
<dbReference type="KEGG" id="dha:DEHA2E02552g"/>
<dbReference type="VEuPathDB" id="FungiDB:DEHA2E02552g"/>
<reference evidence="1 2" key="1">
    <citation type="journal article" date="2004" name="Nature">
        <title>Genome evolution in yeasts.</title>
        <authorList>
            <consortium name="Genolevures"/>
            <person name="Dujon B."/>
            <person name="Sherman D."/>
            <person name="Fischer G."/>
            <person name="Durrens P."/>
            <person name="Casaregola S."/>
            <person name="Lafontaine I."/>
            <person name="de Montigny J."/>
            <person name="Marck C."/>
            <person name="Neuveglise C."/>
            <person name="Talla E."/>
            <person name="Goffard N."/>
            <person name="Frangeul L."/>
            <person name="Aigle M."/>
            <person name="Anthouard V."/>
            <person name="Babour A."/>
            <person name="Barbe V."/>
            <person name="Barnay S."/>
            <person name="Blanchin S."/>
            <person name="Beckerich J.M."/>
            <person name="Beyne E."/>
            <person name="Bleykasten C."/>
            <person name="Boisrame A."/>
            <person name="Boyer J."/>
            <person name="Cattolico L."/>
            <person name="Confanioleri F."/>
            <person name="de Daruvar A."/>
            <person name="Despons L."/>
            <person name="Fabre E."/>
            <person name="Fairhead C."/>
            <person name="Ferry-Dumazet H."/>
            <person name="Groppi A."/>
            <person name="Hantraye F."/>
            <person name="Hennequin C."/>
            <person name="Jauniaux N."/>
            <person name="Joyet P."/>
            <person name="Kachouri R."/>
            <person name="Kerrest A."/>
            <person name="Koszul R."/>
            <person name="Lemaire M."/>
            <person name="Lesur I."/>
            <person name="Ma L."/>
            <person name="Muller H."/>
            <person name="Nicaud J.M."/>
            <person name="Nikolski M."/>
            <person name="Oztas S."/>
            <person name="Ozier-Kalogeropoulos O."/>
            <person name="Pellenz S."/>
            <person name="Potier S."/>
            <person name="Richard G.F."/>
            <person name="Straub M.L."/>
            <person name="Suleau A."/>
            <person name="Swennene D."/>
            <person name="Tekaia F."/>
            <person name="Wesolowski-Louvel M."/>
            <person name="Westhof E."/>
            <person name="Wirth B."/>
            <person name="Zeniou-Meyer M."/>
            <person name="Zivanovic I."/>
            <person name="Bolotin-Fukuhara M."/>
            <person name="Thierry A."/>
            <person name="Bouchier C."/>
            <person name="Caudron B."/>
            <person name="Scarpelli C."/>
            <person name="Gaillardin C."/>
            <person name="Weissenbach J."/>
            <person name="Wincker P."/>
            <person name="Souciet J.L."/>
        </authorList>
    </citation>
    <scope>NUCLEOTIDE SEQUENCE [LARGE SCALE GENOMIC DNA]</scope>
    <source>
        <strain evidence="2">ATCC 36239 / CBS 767 / BCRC 21394 / JCM 1990 / NBRC 0083 / IGC 2968</strain>
    </source>
</reference>
<dbReference type="RefSeq" id="XP_002770398.1">
    <property type="nucleotide sequence ID" value="XM_002770352.1"/>
</dbReference>
<dbReference type="AlphaFoldDB" id="W0TYS2"/>
<sequence length="39" mass="4580">MLEIILCKIQISSDYFLTFEAKTSLHSPECFVRDEFILV</sequence>
<organism evidence="1 2">
    <name type="scientific">Debaryomyces hansenii (strain ATCC 36239 / CBS 767 / BCRC 21394 / JCM 1990 / NBRC 0083 / IGC 2968)</name>
    <name type="common">Yeast</name>
    <name type="synonym">Torulaspora hansenii</name>
    <dbReference type="NCBI Taxonomy" id="284592"/>
    <lineage>
        <taxon>Eukaryota</taxon>
        <taxon>Fungi</taxon>
        <taxon>Dikarya</taxon>
        <taxon>Ascomycota</taxon>
        <taxon>Saccharomycotina</taxon>
        <taxon>Pichiomycetes</taxon>
        <taxon>Debaryomycetaceae</taxon>
        <taxon>Debaryomyces</taxon>
    </lineage>
</organism>
<dbReference type="Proteomes" id="UP000000599">
    <property type="component" value="Chromosome E"/>
</dbReference>
<proteinExistence type="predicted"/>
<evidence type="ECO:0000313" key="1">
    <source>
        <dbReference type="EMBL" id="CAG87656.4"/>
    </source>
</evidence>
<dbReference type="EMBL" id="CR382137">
    <property type="protein sequence ID" value="CAG87656.4"/>
    <property type="molecule type" value="Genomic_DNA"/>
</dbReference>
<keyword evidence="2" id="KW-1185">Reference proteome</keyword>
<dbReference type="GeneID" id="8998635"/>